<keyword evidence="3" id="KW-0813">Transport</keyword>
<feature type="transmembrane region" description="Helical" evidence="7">
    <location>
        <begin position="51"/>
        <end position="69"/>
    </location>
</feature>
<keyword evidence="10" id="KW-1185">Reference proteome</keyword>
<evidence type="ECO:0000256" key="6">
    <source>
        <dbReference type="ARBA" id="ARBA00023136"/>
    </source>
</evidence>
<dbReference type="InterPro" id="IPR005828">
    <property type="entry name" value="MFS_sugar_transport-like"/>
</dbReference>
<feature type="domain" description="Major facilitator superfamily (MFS) profile" evidence="8">
    <location>
        <begin position="1"/>
        <end position="251"/>
    </location>
</feature>
<dbReference type="PANTHER" id="PTHR23500">
    <property type="entry name" value="SOLUTE CARRIER FAMILY 2, FACILITATED GLUCOSE TRANSPORTER"/>
    <property type="match status" value="1"/>
</dbReference>
<evidence type="ECO:0000256" key="1">
    <source>
        <dbReference type="ARBA" id="ARBA00004141"/>
    </source>
</evidence>
<keyword evidence="5 7" id="KW-1133">Transmembrane helix</keyword>
<evidence type="ECO:0000313" key="10">
    <source>
        <dbReference type="Proteomes" id="UP001358586"/>
    </source>
</evidence>
<feature type="transmembrane region" description="Helical" evidence="7">
    <location>
        <begin position="182"/>
        <end position="202"/>
    </location>
</feature>
<gene>
    <name evidence="9" type="ORF">PVK06_044471</name>
</gene>
<evidence type="ECO:0000256" key="5">
    <source>
        <dbReference type="ARBA" id="ARBA00022989"/>
    </source>
</evidence>
<dbReference type="PROSITE" id="PS00217">
    <property type="entry name" value="SUGAR_TRANSPORT_2"/>
    <property type="match status" value="1"/>
</dbReference>
<dbReference type="InterPro" id="IPR005829">
    <property type="entry name" value="Sugar_transporter_CS"/>
</dbReference>
<sequence>MALLSCELKQAGRGRAMGLVGVQESGNGEMALPLGNNLAGGRTSDVMGIKWTMAFAAALFQIGAAIMTFASSFQVLMIGRILAGIGIGFGVMIAPVYIVEISPTVDRGSLTPFPEIFIILGILLGYVSNYAFSGLPVHINWRVMLAVGTLPSIFIWFALFIIPESPSPEIDAGIESKSKVLVATVAVGIIKIAFILIAQASALRSVGNRVSSGLVAMSFLSLSHTITVAGTFFLFPPLSALSVLFVSKLVP</sequence>
<dbReference type="InterPro" id="IPR045262">
    <property type="entry name" value="STP/PLT_plant"/>
</dbReference>
<dbReference type="InterPro" id="IPR036259">
    <property type="entry name" value="MFS_trans_sf"/>
</dbReference>
<feature type="transmembrane region" description="Helical" evidence="7">
    <location>
        <begin position="143"/>
        <end position="162"/>
    </location>
</feature>
<dbReference type="Pfam" id="PF00083">
    <property type="entry name" value="Sugar_tr"/>
    <property type="match status" value="1"/>
</dbReference>
<dbReference type="Proteomes" id="UP001358586">
    <property type="component" value="Chromosome 12"/>
</dbReference>
<protein>
    <recommendedName>
        <fullName evidence="8">Major facilitator superfamily (MFS) profile domain-containing protein</fullName>
    </recommendedName>
</protein>
<dbReference type="EMBL" id="JARKNE010000012">
    <property type="protein sequence ID" value="KAK5776512.1"/>
    <property type="molecule type" value="Genomic_DNA"/>
</dbReference>
<comment type="subcellular location">
    <subcellularLocation>
        <location evidence="1">Membrane</location>
        <topology evidence="1">Multi-pass membrane protein</topology>
    </subcellularLocation>
</comment>
<dbReference type="SUPFAM" id="SSF103473">
    <property type="entry name" value="MFS general substrate transporter"/>
    <property type="match status" value="1"/>
</dbReference>
<dbReference type="PANTHER" id="PTHR23500:SF6">
    <property type="entry name" value="POLYOL TRANSPORTER 4-RELATED"/>
    <property type="match status" value="1"/>
</dbReference>
<accession>A0ABR0MRS6</accession>
<feature type="transmembrane region" description="Helical" evidence="7">
    <location>
        <begin position="111"/>
        <end position="131"/>
    </location>
</feature>
<comment type="caution">
    <text evidence="9">The sequence shown here is derived from an EMBL/GenBank/DDBJ whole genome shotgun (WGS) entry which is preliminary data.</text>
</comment>
<keyword evidence="6 7" id="KW-0472">Membrane</keyword>
<organism evidence="9 10">
    <name type="scientific">Gossypium arboreum</name>
    <name type="common">Tree cotton</name>
    <name type="synonym">Gossypium nanking</name>
    <dbReference type="NCBI Taxonomy" id="29729"/>
    <lineage>
        <taxon>Eukaryota</taxon>
        <taxon>Viridiplantae</taxon>
        <taxon>Streptophyta</taxon>
        <taxon>Embryophyta</taxon>
        <taxon>Tracheophyta</taxon>
        <taxon>Spermatophyta</taxon>
        <taxon>Magnoliopsida</taxon>
        <taxon>eudicotyledons</taxon>
        <taxon>Gunneridae</taxon>
        <taxon>Pentapetalae</taxon>
        <taxon>rosids</taxon>
        <taxon>malvids</taxon>
        <taxon>Malvales</taxon>
        <taxon>Malvaceae</taxon>
        <taxon>Malvoideae</taxon>
        <taxon>Gossypium</taxon>
    </lineage>
</organism>
<dbReference type="InterPro" id="IPR020846">
    <property type="entry name" value="MFS_dom"/>
</dbReference>
<feature type="transmembrane region" description="Helical" evidence="7">
    <location>
        <begin position="81"/>
        <end position="99"/>
    </location>
</feature>
<dbReference type="Gene3D" id="1.20.1250.20">
    <property type="entry name" value="MFS general substrate transporter like domains"/>
    <property type="match status" value="1"/>
</dbReference>
<comment type="similarity">
    <text evidence="2">Belongs to the major facilitator superfamily. Sugar transporter (TC 2.A.1.1) family.</text>
</comment>
<feature type="transmembrane region" description="Helical" evidence="7">
    <location>
        <begin position="214"/>
        <end position="235"/>
    </location>
</feature>
<evidence type="ECO:0000259" key="8">
    <source>
        <dbReference type="PROSITE" id="PS50850"/>
    </source>
</evidence>
<evidence type="ECO:0000256" key="3">
    <source>
        <dbReference type="ARBA" id="ARBA00022448"/>
    </source>
</evidence>
<name>A0ABR0MRS6_GOSAR</name>
<dbReference type="PROSITE" id="PS50850">
    <property type="entry name" value="MFS"/>
    <property type="match status" value="1"/>
</dbReference>
<evidence type="ECO:0000256" key="7">
    <source>
        <dbReference type="SAM" id="Phobius"/>
    </source>
</evidence>
<proteinExistence type="inferred from homology"/>
<evidence type="ECO:0000256" key="2">
    <source>
        <dbReference type="ARBA" id="ARBA00010992"/>
    </source>
</evidence>
<reference evidence="9 10" key="1">
    <citation type="submission" date="2023-03" db="EMBL/GenBank/DDBJ databases">
        <title>WGS of Gossypium arboreum.</title>
        <authorList>
            <person name="Yu D."/>
        </authorList>
    </citation>
    <scope>NUCLEOTIDE SEQUENCE [LARGE SCALE GENOMIC DNA]</scope>
    <source>
        <tissue evidence="9">Leaf</tissue>
    </source>
</reference>
<keyword evidence="4 7" id="KW-0812">Transmembrane</keyword>
<evidence type="ECO:0000256" key="4">
    <source>
        <dbReference type="ARBA" id="ARBA00022692"/>
    </source>
</evidence>
<evidence type="ECO:0000313" key="9">
    <source>
        <dbReference type="EMBL" id="KAK5776512.1"/>
    </source>
</evidence>